<dbReference type="InterPro" id="IPR027815">
    <property type="entry name" value="CSC1/OSCA1-like_cyt"/>
</dbReference>
<keyword evidence="3" id="KW-0813">Transport</keyword>
<proteinExistence type="inferred from homology"/>
<dbReference type="InterPro" id="IPR032880">
    <property type="entry name" value="CSC1/OSCA1-like_N"/>
</dbReference>
<dbReference type="OrthoDB" id="1689567at2759"/>
<dbReference type="AlphaFoldDB" id="A0A550BXZ5"/>
<dbReference type="Pfam" id="PF14703">
    <property type="entry name" value="PHM7_cyt"/>
    <property type="match status" value="1"/>
</dbReference>
<evidence type="ECO:0008006" key="15">
    <source>
        <dbReference type="Google" id="ProtNLM"/>
    </source>
</evidence>
<feature type="compositionally biased region" description="Polar residues" evidence="7">
    <location>
        <begin position="1131"/>
        <end position="1147"/>
    </location>
</feature>
<dbReference type="PANTHER" id="PTHR13018:SF5">
    <property type="entry name" value="RE44586P"/>
    <property type="match status" value="1"/>
</dbReference>
<keyword evidence="14" id="KW-1185">Reference proteome</keyword>
<evidence type="ECO:0000256" key="4">
    <source>
        <dbReference type="ARBA" id="ARBA00022692"/>
    </source>
</evidence>
<protein>
    <recommendedName>
        <fullName evidence="15">DUF221-domain-containing protein</fullName>
    </recommendedName>
</protein>
<feature type="transmembrane region" description="Helical" evidence="8">
    <location>
        <begin position="787"/>
        <end position="806"/>
    </location>
</feature>
<feature type="transmembrane region" description="Helical" evidence="8">
    <location>
        <begin position="762"/>
        <end position="781"/>
    </location>
</feature>
<organism evidence="13 14">
    <name type="scientific">Schizophyllum amplum</name>
    <dbReference type="NCBI Taxonomy" id="97359"/>
    <lineage>
        <taxon>Eukaryota</taxon>
        <taxon>Fungi</taxon>
        <taxon>Dikarya</taxon>
        <taxon>Basidiomycota</taxon>
        <taxon>Agaricomycotina</taxon>
        <taxon>Agaricomycetes</taxon>
        <taxon>Agaricomycetidae</taxon>
        <taxon>Agaricales</taxon>
        <taxon>Schizophyllaceae</taxon>
        <taxon>Schizophyllum</taxon>
    </lineage>
</organism>
<dbReference type="InterPro" id="IPR045122">
    <property type="entry name" value="Csc1-like"/>
</dbReference>
<reference evidence="13 14" key="1">
    <citation type="journal article" date="2019" name="New Phytol.">
        <title>Comparative genomics reveals unique wood-decay strategies and fruiting body development in the Schizophyllaceae.</title>
        <authorList>
            <person name="Almasi E."/>
            <person name="Sahu N."/>
            <person name="Krizsan K."/>
            <person name="Balint B."/>
            <person name="Kovacs G.M."/>
            <person name="Kiss B."/>
            <person name="Cseklye J."/>
            <person name="Drula E."/>
            <person name="Henrissat B."/>
            <person name="Nagy I."/>
            <person name="Chovatia M."/>
            <person name="Adam C."/>
            <person name="LaButti K."/>
            <person name="Lipzen A."/>
            <person name="Riley R."/>
            <person name="Grigoriev I.V."/>
            <person name="Nagy L.G."/>
        </authorList>
    </citation>
    <scope>NUCLEOTIDE SEQUENCE [LARGE SCALE GENOMIC DNA]</scope>
    <source>
        <strain evidence="13 14">NL-1724</strain>
    </source>
</reference>
<evidence type="ECO:0000256" key="5">
    <source>
        <dbReference type="ARBA" id="ARBA00022989"/>
    </source>
</evidence>
<evidence type="ECO:0000256" key="9">
    <source>
        <dbReference type="SAM" id="SignalP"/>
    </source>
</evidence>
<feature type="transmembrane region" description="Helical" evidence="8">
    <location>
        <begin position="509"/>
        <end position="534"/>
    </location>
</feature>
<dbReference type="Proteomes" id="UP000320762">
    <property type="component" value="Unassembled WGS sequence"/>
</dbReference>
<dbReference type="EMBL" id="VDMD01000048">
    <property type="protein sequence ID" value="TRM57425.1"/>
    <property type="molecule type" value="Genomic_DNA"/>
</dbReference>
<evidence type="ECO:0000256" key="3">
    <source>
        <dbReference type="ARBA" id="ARBA00022448"/>
    </source>
</evidence>
<dbReference type="GO" id="GO:0005227">
    <property type="term" value="F:calcium-activated cation channel activity"/>
    <property type="evidence" value="ECO:0007669"/>
    <property type="project" value="InterPro"/>
</dbReference>
<dbReference type="Pfam" id="PF13967">
    <property type="entry name" value="RSN1_TM"/>
    <property type="match status" value="1"/>
</dbReference>
<feature type="region of interest" description="Disordered" evidence="7">
    <location>
        <begin position="954"/>
        <end position="995"/>
    </location>
</feature>
<comment type="caution">
    <text evidence="13">The sequence shown here is derived from an EMBL/GenBank/DDBJ whole genome shotgun (WGS) entry which is preliminary data.</text>
</comment>
<evidence type="ECO:0000256" key="2">
    <source>
        <dbReference type="ARBA" id="ARBA00007779"/>
    </source>
</evidence>
<evidence type="ECO:0000313" key="14">
    <source>
        <dbReference type="Proteomes" id="UP000320762"/>
    </source>
</evidence>
<feature type="transmembrane region" description="Helical" evidence="8">
    <location>
        <begin position="650"/>
        <end position="677"/>
    </location>
</feature>
<evidence type="ECO:0000259" key="12">
    <source>
        <dbReference type="Pfam" id="PF14703"/>
    </source>
</evidence>
<feature type="transmembrane region" description="Helical" evidence="8">
    <location>
        <begin position="148"/>
        <end position="167"/>
    </location>
</feature>
<feature type="region of interest" description="Disordered" evidence="7">
    <location>
        <begin position="1115"/>
        <end position="1148"/>
    </location>
</feature>
<feature type="transmembrane region" description="Helical" evidence="8">
    <location>
        <begin position="723"/>
        <end position="741"/>
    </location>
</feature>
<name>A0A550BXZ5_9AGAR</name>
<accession>A0A550BXZ5</accession>
<comment type="similarity">
    <text evidence="2">Belongs to the CSC1 (TC 1.A.17) family.</text>
</comment>
<comment type="subcellular location">
    <subcellularLocation>
        <location evidence="1">Membrane</location>
        <topology evidence="1">Multi-pass membrane protein</topology>
    </subcellularLocation>
</comment>
<keyword evidence="9" id="KW-0732">Signal</keyword>
<evidence type="ECO:0000259" key="10">
    <source>
        <dbReference type="Pfam" id="PF02714"/>
    </source>
</evidence>
<evidence type="ECO:0000256" key="6">
    <source>
        <dbReference type="ARBA" id="ARBA00023136"/>
    </source>
</evidence>
<feature type="transmembrane region" description="Helical" evidence="8">
    <location>
        <begin position="52"/>
        <end position="71"/>
    </location>
</feature>
<dbReference type="GO" id="GO:0005886">
    <property type="term" value="C:plasma membrane"/>
    <property type="evidence" value="ECO:0007669"/>
    <property type="project" value="TreeGrafter"/>
</dbReference>
<evidence type="ECO:0000256" key="8">
    <source>
        <dbReference type="SAM" id="Phobius"/>
    </source>
</evidence>
<dbReference type="Pfam" id="PF02714">
    <property type="entry name" value="RSN1_7TM"/>
    <property type="match status" value="1"/>
</dbReference>
<sequence>MAATMHALGAKVAHLLLAPLEMLATVNALEDDPTLPPGSPPTRTFDGPWFQTQLSISCVLGLSSFIIFSYCRTRWPILFAPRTKLKGFSPHEAHESPGPSVPSAAHPFAWLFFPFAWIGPTIRTSEYTVLQIVGLDAAVLLSFFKMSFYLFATASIFAVGVLMPINFQNNKDLLDDGDESDPNDDWPYLLPQRTILRASFAAFAPNSSTNSTAPPRDWLDLISDANSYLSAHLVFTYLFTALALFFIRRNYRRFLRARQLFSLELVHSIPARTVLVTRLPAHLKSERALAEYFEAMDLSVESVSLVREVGSLKRLLDARTEALLRLEKAWVGYVGNPSTVEEYDPEVAENAQLVDVEDGGSEVDVEANGGFRNYGATSTSSASTERSHFVVPHRPRPTLRPQWFTMRRSACLPFPFPWLAPKIDALGHLESEFRALDEEFKKRRRMGRFRATETAFVTFEKMSSAQMAVQAAHAPAPLQTVTKPAPEPRDIVWSNMTPSRGSLLTRDSFVMALMGLLLFFWVIPTSALASLLSYKEIKKTLPWLARLIDRNETVQAIVQNSLPSAAIITLNALLPFLLEALTYAQGYRARSWIEYSLLKKYFLFLLINVVFIFLLASTYLQLVMDLANSPAKIPEKVAQALHAGRARHFFLSYVILQSLGVMPLQLLNLGVVIPRILMRLFVTRTPRDFAELNAPPLINYGAVYPQAILIFVVTMLYSVTQPLIVVFGALYFGIGYVVYKYKLLFVFYKPYESQGQAWPITFIRLIWGVVIFQIFMVGFFILKKAYIISFIMVPLIAFTVIWTWWVDKTLRPLSKFVSLSSICEVERGEETADVVRLRAGHPVTWSQSNLNRRRYAQNDDTLYVAPEDERTDYSQPPMANWYAGVLNTGKRRYGHPALNGVLPEPWLPLKKGQTLVNTQRIHKDLPGNGGPAVVLSLRKRASIIRRPRSVAAPDLLTGDAATDGALDSGGNPWQTPRGSPARPPQRRARTSPAPLHHRLSFDQATGVINLPDDESWLVGGLDGVDEPHVHYAEDAAHPDEDDVDSDEDYGTMQHTAVHNLSRTPTRRTSMGHPRARTYSGAGLLDERVLAAPAEQLDQGMRNSGIVGSLGSALESVSETEGHQDACEGSTAGDTATEDATPSRTSRYGTYFHHPERRRLQIPGAFPSGR</sequence>
<feature type="transmembrane region" description="Helical" evidence="8">
    <location>
        <begin position="562"/>
        <end position="581"/>
    </location>
</feature>
<evidence type="ECO:0000313" key="13">
    <source>
        <dbReference type="EMBL" id="TRM57425.1"/>
    </source>
</evidence>
<keyword evidence="6 8" id="KW-0472">Membrane</keyword>
<gene>
    <name evidence="13" type="ORF">BD626DRAFT_213405</name>
</gene>
<feature type="domain" description="CSC1/OSCA1-like cytosolic" evidence="12">
    <location>
        <begin position="271"/>
        <end position="495"/>
    </location>
</feature>
<feature type="signal peptide" evidence="9">
    <location>
        <begin position="1"/>
        <end position="28"/>
    </location>
</feature>
<feature type="domain" description="CSC1/OSCA1-like N-terminal transmembrane" evidence="11">
    <location>
        <begin position="50"/>
        <end position="249"/>
    </location>
</feature>
<evidence type="ECO:0000259" key="11">
    <source>
        <dbReference type="Pfam" id="PF13967"/>
    </source>
</evidence>
<feature type="transmembrane region" description="Helical" evidence="8">
    <location>
        <begin position="601"/>
        <end position="620"/>
    </location>
</feature>
<keyword evidence="5 8" id="KW-1133">Transmembrane helix</keyword>
<dbReference type="PANTHER" id="PTHR13018">
    <property type="entry name" value="PROBABLE MEMBRANE PROTEIN DUF221-RELATED"/>
    <property type="match status" value="1"/>
</dbReference>
<evidence type="ECO:0000256" key="1">
    <source>
        <dbReference type="ARBA" id="ARBA00004141"/>
    </source>
</evidence>
<keyword evidence="4 8" id="KW-0812">Transmembrane</keyword>
<feature type="chain" id="PRO_5021977096" description="DUF221-domain-containing protein" evidence="9">
    <location>
        <begin position="29"/>
        <end position="1169"/>
    </location>
</feature>
<feature type="domain" description="CSC1/OSCA1-like 7TM region" evidence="10">
    <location>
        <begin position="508"/>
        <end position="780"/>
    </location>
</feature>
<evidence type="ECO:0000256" key="7">
    <source>
        <dbReference type="SAM" id="MobiDB-lite"/>
    </source>
</evidence>
<dbReference type="InterPro" id="IPR003864">
    <property type="entry name" value="CSC1/OSCA1-like_7TM"/>
</dbReference>
<feature type="transmembrane region" description="Helical" evidence="8">
    <location>
        <begin position="228"/>
        <end position="247"/>
    </location>
</feature>